<accession>A0A1R1F1W7</accession>
<name>A0A1R1F1W7_9BACL</name>
<dbReference type="CDD" id="cd17503">
    <property type="entry name" value="MFS_LmrB_MDR_like"/>
    <property type="match status" value="1"/>
</dbReference>
<evidence type="ECO:0000256" key="7">
    <source>
        <dbReference type="SAM" id="Phobius"/>
    </source>
</evidence>
<dbReference type="GO" id="GO:0022857">
    <property type="term" value="F:transmembrane transporter activity"/>
    <property type="evidence" value="ECO:0007669"/>
    <property type="project" value="InterPro"/>
</dbReference>
<protein>
    <submittedName>
        <fullName evidence="9">MFS transporter</fullName>
    </submittedName>
</protein>
<feature type="transmembrane region" description="Helical" evidence="7">
    <location>
        <begin position="339"/>
        <end position="359"/>
    </location>
</feature>
<organism evidence="9 10">
    <name type="scientific">Paenibacillus rhizosphaerae</name>
    <dbReference type="NCBI Taxonomy" id="297318"/>
    <lineage>
        <taxon>Bacteria</taxon>
        <taxon>Bacillati</taxon>
        <taxon>Bacillota</taxon>
        <taxon>Bacilli</taxon>
        <taxon>Bacillales</taxon>
        <taxon>Paenibacillaceae</taxon>
        <taxon>Paenibacillus</taxon>
    </lineage>
</organism>
<evidence type="ECO:0000256" key="3">
    <source>
        <dbReference type="ARBA" id="ARBA00022475"/>
    </source>
</evidence>
<dbReference type="PANTHER" id="PTHR42718">
    <property type="entry name" value="MAJOR FACILITATOR SUPERFAMILY MULTIDRUG TRANSPORTER MFSC"/>
    <property type="match status" value="1"/>
</dbReference>
<dbReference type="PRINTS" id="PR01036">
    <property type="entry name" value="TCRTETB"/>
</dbReference>
<feature type="transmembrane region" description="Helical" evidence="7">
    <location>
        <begin position="209"/>
        <end position="230"/>
    </location>
</feature>
<evidence type="ECO:0000313" key="10">
    <source>
        <dbReference type="Proteomes" id="UP000187172"/>
    </source>
</evidence>
<dbReference type="STRING" id="297318.BK138_05635"/>
<feature type="transmembrane region" description="Helical" evidence="7">
    <location>
        <begin position="273"/>
        <end position="295"/>
    </location>
</feature>
<dbReference type="Proteomes" id="UP000187172">
    <property type="component" value="Unassembled WGS sequence"/>
</dbReference>
<dbReference type="Gene3D" id="1.20.1250.20">
    <property type="entry name" value="MFS general substrate transporter like domains"/>
    <property type="match status" value="1"/>
</dbReference>
<feature type="transmembrane region" description="Helical" evidence="7">
    <location>
        <begin position="371"/>
        <end position="389"/>
    </location>
</feature>
<feature type="transmembrane region" description="Helical" evidence="7">
    <location>
        <begin position="456"/>
        <end position="477"/>
    </location>
</feature>
<evidence type="ECO:0000256" key="2">
    <source>
        <dbReference type="ARBA" id="ARBA00022448"/>
    </source>
</evidence>
<comment type="subcellular location">
    <subcellularLocation>
        <location evidence="1">Cell membrane</location>
        <topology evidence="1">Multi-pass membrane protein</topology>
    </subcellularLocation>
</comment>
<feature type="transmembrane region" description="Helical" evidence="7">
    <location>
        <begin position="242"/>
        <end position="261"/>
    </location>
</feature>
<comment type="caution">
    <text evidence="9">The sequence shown here is derived from an EMBL/GenBank/DDBJ whole genome shotgun (WGS) entry which is preliminary data.</text>
</comment>
<dbReference type="Pfam" id="PF07690">
    <property type="entry name" value="MFS_1"/>
    <property type="match status" value="1"/>
</dbReference>
<evidence type="ECO:0000256" key="4">
    <source>
        <dbReference type="ARBA" id="ARBA00022692"/>
    </source>
</evidence>
<keyword evidence="5 7" id="KW-1133">Transmembrane helix</keyword>
<dbReference type="AlphaFoldDB" id="A0A1R1F1W7"/>
<feature type="transmembrane region" description="Helical" evidence="7">
    <location>
        <begin position="401"/>
        <end position="425"/>
    </location>
</feature>
<feature type="transmembrane region" description="Helical" evidence="7">
    <location>
        <begin position="65"/>
        <end position="84"/>
    </location>
</feature>
<dbReference type="GO" id="GO:0005886">
    <property type="term" value="C:plasma membrane"/>
    <property type="evidence" value="ECO:0007669"/>
    <property type="project" value="UniProtKB-SubCell"/>
</dbReference>
<dbReference type="InterPro" id="IPR011701">
    <property type="entry name" value="MFS"/>
</dbReference>
<dbReference type="Gene3D" id="1.20.1720.10">
    <property type="entry name" value="Multidrug resistance protein D"/>
    <property type="match status" value="1"/>
</dbReference>
<gene>
    <name evidence="9" type="ORF">BK138_05635</name>
</gene>
<dbReference type="InterPro" id="IPR004638">
    <property type="entry name" value="EmrB-like"/>
</dbReference>
<dbReference type="InterPro" id="IPR036259">
    <property type="entry name" value="MFS_trans_sf"/>
</dbReference>
<keyword evidence="6 7" id="KW-0472">Membrane</keyword>
<feature type="transmembrane region" description="Helical" evidence="7">
    <location>
        <begin position="21"/>
        <end position="45"/>
    </location>
</feature>
<feature type="transmembrane region" description="Helical" evidence="7">
    <location>
        <begin position="91"/>
        <end position="115"/>
    </location>
</feature>
<feature type="transmembrane region" description="Helical" evidence="7">
    <location>
        <begin position="177"/>
        <end position="197"/>
    </location>
</feature>
<keyword evidence="4 7" id="KW-0812">Transmembrane</keyword>
<evidence type="ECO:0000259" key="8">
    <source>
        <dbReference type="PROSITE" id="PS50850"/>
    </source>
</evidence>
<proteinExistence type="predicted"/>
<dbReference type="PROSITE" id="PS50850">
    <property type="entry name" value="MFS"/>
    <property type="match status" value="1"/>
</dbReference>
<dbReference type="EMBL" id="MRTP01000001">
    <property type="protein sequence ID" value="OMF58047.1"/>
    <property type="molecule type" value="Genomic_DNA"/>
</dbReference>
<sequence length="486" mass="52201">MNPSGAAAASAPADISHIKKLPILVSLIVGAFFSILNETLLNIAFPELMVELKVSASTLQWLATGYMLVVGVLVPASALLVQWFTTRQMFLGAMIIFTVGTFVCAFAPGFEFLLIGRLLQAAGSGLMLPVMMNTILILYPPEKRGAAMGSIGLVIMFAPAIGPTLSGLILDSFEWRWLFYLVLPFAIISIIIAFVYLKNVSQPTKPKVDVLSIILSTIGFGGIVYGFSSLGEGGAGWSHPKVYWTIIVGAVALLLFVIRQLRLKDPLMDIRSFKFPAFTLTAIMLIIMMMTLFSSMSLLPFLFQGALGMTVFASGLLMLPGSLLNGLISPITGKLFDKFGPRALIIPGTAALVIIMWFFTQVSVETSKVTLLILHICMMISISMIMMPAQTNGMNQLPARYYPHGTAILNTLQQVAGAIGVAFFISVMSNGQASFLKGSSDPTAPGQMAEAMVAGVHNAFVIGFGFSIVALILALFFKRTKGPAES</sequence>
<dbReference type="SUPFAM" id="SSF103473">
    <property type="entry name" value="MFS general substrate transporter"/>
    <property type="match status" value="1"/>
</dbReference>
<reference evidence="9 10" key="1">
    <citation type="submission" date="2016-11" db="EMBL/GenBank/DDBJ databases">
        <title>Paenibacillus species isolates.</title>
        <authorList>
            <person name="Beno S.M."/>
        </authorList>
    </citation>
    <scope>NUCLEOTIDE SEQUENCE [LARGE SCALE GENOMIC DNA]</scope>
    <source>
        <strain evidence="9 10">FSL R5-0378</strain>
    </source>
</reference>
<feature type="domain" description="Major facilitator superfamily (MFS) profile" evidence="8">
    <location>
        <begin position="23"/>
        <end position="482"/>
    </location>
</feature>
<feature type="transmembrane region" description="Helical" evidence="7">
    <location>
        <begin position="121"/>
        <end position="139"/>
    </location>
</feature>
<keyword evidence="2" id="KW-0813">Transport</keyword>
<feature type="transmembrane region" description="Helical" evidence="7">
    <location>
        <begin position="146"/>
        <end position="165"/>
    </location>
</feature>
<feature type="transmembrane region" description="Helical" evidence="7">
    <location>
        <begin position="301"/>
        <end position="327"/>
    </location>
</feature>
<keyword evidence="10" id="KW-1185">Reference proteome</keyword>
<evidence type="ECO:0000256" key="5">
    <source>
        <dbReference type="ARBA" id="ARBA00022989"/>
    </source>
</evidence>
<dbReference type="RefSeq" id="WP_076167114.1">
    <property type="nucleotide sequence ID" value="NZ_MRTP01000001.1"/>
</dbReference>
<evidence type="ECO:0000256" key="6">
    <source>
        <dbReference type="ARBA" id="ARBA00023136"/>
    </source>
</evidence>
<dbReference type="PANTHER" id="PTHR42718:SF43">
    <property type="entry name" value="LINCOMYCIN RESISTANCE PROTEIN LMRB"/>
    <property type="match status" value="1"/>
</dbReference>
<keyword evidence="3" id="KW-1003">Cell membrane</keyword>
<evidence type="ECO:0000256" key="1">
    <source>
        <dbReference type="ARBA" id="ARBA00004651"/>
    </source>
</evidence>
<dbReference type="InterPro" id="IPR020846">
    <property type="entry name" value="MFS_dom"/>
</dbReference>
<dbReference type="NCBIfam" id="TIGR00711">
    <property type="entry name" value="efflux_EmrB"/>
    <property type="match status" value="1"/>
</dbReference>
<evidence type="ECO:0000313" key="9">
    <source>
        <dbReference type="EMBL" id="OMF58047.1"/>
    </source>
</evidence>